<organism evidence="11 12">
    <name type="scientific">Bionectria ochroleuca</name>
    <name type="common">Gliocladium roseum</name>
    <dbReference type="NCBI Taxonomy" id="29856"/>
    <lineage>
        <taxon>Eukaryota</taxon>
        <taxon>Fungi</taxon>
        <taxon>Dikarya</taxon>
        <taxon>Ascomycota</taxon>
        <taxon>Pezizomycotina</taxon>
        <taxon>Sordariomycetes</taxon>
        <taxon>Hypocreomycetidae</taxon>
        <taxon>Hypocreales</taxon>
        <taxon>Bionectriaceae</taxon>
        <taxon>Clonostachys</taxon>
    </lineage>
</organism>
<comment type="similarity">
    <text evidence="3">Belongs to the glycosyl hydrolase 51 family.</text>
</comment>
<gene>
    <name evidence="11" type="ORF">IM811_002916</name>
</gene>
<evidence type="ECO:0000256" key="6">
    <source>
        <dbReference type="ARBA" id="ARBA00023277"/>
    </source>
</evidence>
<dbReference type="SUPFAM" id="SSF51445">
    <property type="entry name" value="(Trans)glycosidases"/>
    <property type="match status" value="1"/>
</dbReference>
<dbReference type="GO" id="GO:0046373">
    <property type="term" value="P:L-arabinose metabolic process"/>
    <property type="evidence" value="ECO:0007669"/>
    <property type="project" value="InterPro"/>
</dbReference>
<evidence type="ECO:0000313" key="12">
    <source>
        <dbReference type="Proteomes" id="UP000616885"/>
    </source>
</evidence>
<comment type="function">
    <text evidence="8">Alpha-L-arabinofuranosidase involved in the degradation of arabinoxylan, a major component of plant hemicellulose. Acts only on small linear 1,5-alpha-linked L-arabinofuranosyl oligosaccharides.</text>
</comment>
<name>A0A8H7N5C0_BIOOC</name>
<evidence type="ECO:0000256" key="2">
    <source>
        <dbReference type="ARBA" id="ARBA00004834"/>
    </source>
</evidence>
<keyword evidence="7" id="KW-0326">Glycosidase</keyword>
<comment type="catalytic activity">
    <reaction evidence="1">
        <text>Hydrolysis of terminal non-reducing alpha-L-arabinofuranoside residues in alpha-L-arabinosides.</text>
        <dbReference type="EC" id="3.2.1.55"/>
    </reaction>
</comment>
<dbReference type="EC" id="3.2.1.55" evidence="4"/>
<proteinExistence type="inferred from homology"/>
<evidence type="ECO:0000313" key="11">
    <source>
        <dbReference type="EMBL" id="KAF9747582.1"/>
    </source>
</evidence>
<evidence type="ECO:0000256" key="5">
    <source>
        <dbReference type="ARBA" id="ARBA00022801"/>
    </source>
</evidence>
<comment type="pathway">
    <text evidence="2">Glycan metabolism; L-arabinan degradation.</text>
</comment>
<dbReference type="AlphaFoldDB" id="A0A8H7N5C0"/>
<dbReference type="Pfam" id="PF06964">
    <property type="entry name" value="Alpha-L-AF_C"/>
    <property type="match status" value="1"/>
</dbReference>
<dbReference type="InterPro" id="IPR010720">
    <property type="entry name" value="Alpha-L-AF_C"/>
</dbReference>
<dbReference type="PANTHER" id="PTHR43576">
    <property type="entry name" value="ALPHA-L-ARABINOFURANOSIDASE C-RELATED"/>
    <property type="match status" value="1"/>
</dbReference>
<dbReference type="GO" id="GO:0031222">
    <property type="term" value="P:arabinan catabolic process"/>
    <property type="evidence" value="ECO:0007669"/>
    <property type="project" value="UniProtKB-UniPathway"/>
</dbReference>
<dbReference type="Gene3D" id="3.20.20.80">
    <property type="entry name" value="Glycosidases"/>
    <property type="match status" value="1"/>
</dbReference>
<dbReference type="UniPathway" id="UPA00667"/>
<evidence type="ECO:0000256" key="1">
    <source>
        <dbReference type="ARBA" id="ARBA00001462"/>
    </source>
</evidence>
<evidence type="ECO:0000256" key="8">
    <source>
        <dbReference type="ARBA" id="ARBA00037415"/>
    </source>
</evidence>
<comment type="caution">
    <text evidence="11">The sequence shown here is derived from an EMBL/GenBank/DDBJ whole genome shotgun (WGS) entry which is preliminary data.</text>
</comment>
<feature type="domain" description="Alpha-L-arabinofuranosidase C-terminal" evidence="9">
    <location>
        <begin position="296"/>
        <end position="365"/>
    </location>
</feature>
<evidence type="ECO:0000256" key="3">
    <source>
        <dbReference type="ARBA" id="ARBA00007186"/>
    </source>
</evidence>
<dbReference type="PANTHER" id="PTHR43576:SF3">
    <property type="entry name" value="ALPHA-L-ARABINOFURANOSIDASE C"/>
    <property type="match status" value="1"/>
</dbReference>
<dbReference type="Pfam" id="PF22848">
    <property type="entry name" value="ASD1_dom"/>
    <property type="match status" value="1"/>
</dbReference>
<dbReference type="GO" id="GO:0046556">
    <property type="term" value="F:alpha-L-arabinofuranosidase activity"/>
    <property type="evidence" value="ECO:0007669"/>
    <property type="project" value="UniProtKB-EC"/>
</dbReference>
<reference evidence="11" key="1">
    <citation type="submission" date="2020-10" db="EMBL/GenBank/DDBJ databases">
        <title>High-Quality Genome Resource of Clonostachys rosea strain S41 by Oxford Nanopore Long-Read Sequencing.</title>
        <authorList>
            <person name="Wang H."/>
        </authorList>
    </citation>
    <scope>NUCLEOTIDE SEQUENCE</scope>
    <source>
        <strain evidence="11">S41</strain>
    </source>
</reference>
<sequence>MTTFTKITDEQKPVINVNPAFKLSDIDDKTYSGFTEFVQMRRVPLRTTCKDVIEALKELNSPVVHYPDGNFCATYHWQDGIGPRENRHKRPELAWIGLESNQFGTDEYMKWCEKVGISPYIALNMNTGTLDEALAWVEYRNSTQDTYYANLRRKNGHEEPYNVKYWALGNEMWGPWQVEQMTKEDYAKKAFQWAKALKLLDPSIGLILCGKEGQDAWDYHVLKECIKFDSHARGNDGCLMEMHSIHLYTCSNDHLENVTAPRAAERCIEMTGALVDLVLAENKIPSHVRKQKVCFDEWNVWDSSRANGRDDALAVATWLNAFIRQSKYIGMANIAQFVNVISPLMTTKYGIYKQTTWWPWLLFCQTACRILDV</sequence>
<dbReference type="InterPro" id="IPR055235">
    <property type="entry name" value="ASD1_cat"/>
</dbReference>
<evidence type="ECO:0000259" key="9">
    <source>
        <dbReference type="Pfam" id="PF06964"/>
    </source>
</evidence>
<keyword evidence="5" id="KW-0378">Hydrolase</keyword>
<evidence type="ECO:0000259" key="10">
    <source>
        <dbReference type="Pfam" id="PF22848"/>
    </source>
</evidence>
<keyword evidence="6" id="KW-0119">Carbohydrate metabolism</keyword>
<dbReference type="InterPro" id="IPR017853">
    <property type="entry name" value="GH"/>
</dbReference>
<evidence type="ECO:0000256" key="4">
    <source>
        <dbReference type="ARBA" id="ARBA00012670"/>
    </source>
</evidence>
<evidence type="ECO:0000256" key="7">
    <source>
        <dbReference type="ARBA" id="ARBA00023295"/>
    </source>
</evidence>
<dbReference type="EMBL" id="JADCTT010000010">
    <property type="protein sequence ID" value="KAF9747582.1"/>
    <property type="molecule type" value="Genomic_DNA"/>
</dbReference>
<dbReference type="Proteomes" id="UP000616885">
    <property type="component" value="Unassembled WGS sequence"/>
</dbReference>
<feature type="domain" description="Alpha-L-arabinofuranosidase 1 catalytic" evidence="10">
    <location>
        <begin position="56"/>
        <end position="232"/>
    </location>
</feature>
<protein>
    <recommendedName>
        <fullName evidence="4">non-reducing end alpha-L-arabinofuranosidase</fullName>
        <ecNumber evidence="4">3.2.1.55</ecNumber>
    </recommendedName>
</protein>
<accession>A0A8H7N5C0</accession>